<dbReference type="PANTHER" id="PTHR42721">
    <property type="entry name" value="SUGAR HYDROLASE-RELATED"/>
    <property type="match status" value="1"/>
</dbReference>
<keyword evidence="1 4" id="KW-0732">Signal</keyword>
<evidence type="ECO:0000256" key="2">
    <source>
        <dbReference type="ARBA" id="ARBA00022801"/>
    </source>
</evidence>
<dbReference type="InterPro" id="IPR017853">
    <property type="entry name" value="GH"/>
</dbReference>
<dbReference type="AlphaFoldDB" id="A0AAE0XNS4"/>
<dbReference type="InterPro" id="IPR044993">
    <property type="entry name" value="BXL"/>
</dbReference>
<feature type="signal peptide" evidence="4">
    <location>
        <begin position="1"/>
        <end position="21"/>
    </location>
</feature>
<accession>A0AAE0XNS4</accession>
<dbReference type="InterPro" id="IPR001764">
    <property type="entry name" value="Glyco_hydro_3_N"/>
</dbReference>
<dbReference type="SMART" id="SM01217">
    <property type="entry name" value="Fn3_like"/>
    <property type="match status" value="1"/>
</dbReference>
<keyword evidence="7" id="KW-1185">Reference proteome</keyword>
<dbReference type="SUPFAM" id="SSF51445">
    <property type="entry name" value="(Trans)glycosidases"/>
    <property type="match status" value="1"/>
</dbReference>
<dbReference type="InterPro" id="IPR036962">
    <property type="entry name" value="Glyco_hydro_3_N_sf"/>
</dbReference>
<keyword evidence="2" id="KW-0378">Hydrolase</keyword>
<evidence type="ECO:0000256" key="1">
    <source>
        <dbReference type="ARBA" id="ARBA00022729"/>
    </source>
</evidence>
<dbReference type="InterPro" id="IPR026891">
    <property type="entry name" value="Fn3-like"/>
</dbReference>
<dbReference type="InterPro" id="IPR013783">
    <property type="entry name" value="Ig-like_fold"/>
</dbReference>
<name>A0AAE0XNS4_9GAST</name>
<dbReference type="SUPFAM" id="SSF52279">
    <property type="entry name" value="Beta-D-glucan exohydrolase, C-terminal domain"/>
    <property type="match status" value="1"/>
</dbReference>
<dbReference type="Gene3D" id="2.60.40.10">
    <property type="entry name" value="Immunoglobulins"/>
    <property type="match status" value="1"/>
</dbReference>
<evidence type="ECO:0000256" key="4">
    <source>
        <dbReference type="SAM" id="SignalP"/>
    </source>
</evidence>
<organism evidence="6 7">
    <name type="scientific">Elysia crispata</name>
    <name type="common">lettuce slug</name>
    <dbReference type="NCBI Taxonomy" id="231223"/>
    <lineage>
        <taxon>Eukaryota</taxon>
        <taxon>Metazoa</taxon>
        <taxon>Spiralia</taxon>
        <taxon>Lophotrochozoa</taxon>
        <taxon>Mollusca</taxon>
        <taxon>Gastropoda</taxon>
        <taxon>Heterobranchia</taxon>
        <taxon>Euthyneura</taxon>
        <taxon>Panpulmonata</taxon>
        <taxon>Sacoglossa</taxon>
        <taxon>Placobranchoidea</taxon>
        <taxon>Plakobranchidae</taxon>
        <taxon>Elysia</taxon>
    </lineage>
</organism>
<evidence type="ECO:0000313" key="6">
    <source>
        <dbReference type="EMBL" id="KAK3700275.1"/>
    </source>
</evidence>
<dbReference type="GO" id="GO:0009044">
    <property type="term" value="F:xylan 1,4-beta-xylosidase activity"/>
    <property type="evidence" value="ECO:0007669"/>
    <property type="project" value="InterPro"/>
</dbReference>
<dbReference type="Gene3D" id="3.40.50.1700">
    <property type="entry name" value="Glycoside hydrolase family 3 C-terminal domain"/>
    <property type="match status" value="1"/>
</dbReference>
<dbReference type="Pfam" id="PF14310">
    <property type="entry name" value="Fn3-like"/>
    <property type="match status" value="1"/>
</dbReference>
<feature type="domain" description="Fibronectin type III-like" evidence="5">
    <location>
        <begin position="692"/>
        <end position="760"/>
    </location>
</feature>
<dbReference type="GO" id="GO:0046556">
    <property type="term" value="F:alpha-L-arabinofuranosidase activity"/>
    <property type="evidence" value="ECO:0007669"/>
    <property type="project" value="TreeGrafter"/>
</dbReference>
<evidence type="ECO:0000313" key="7">
    <source>
        <dbReference type="Proteomes" id="UP001283361"/>
    </source>
</evidence>
<evidence type="ECO:0000256" key="3">
    <source>
        <dbReference type="ARBA" id="ARBA00023295"/>
    </source>
</evidence>
<keyword evidence="3" id="KW-0326">Glycosidase</keyword>
<protein>
    <recommendedName>
        <fullName evidence="5">Fibronectin type III-like domain-containing protein</fullName>
    </recommendedName>
</protein>
<dbReference type="InterPro" id="IPR036881">
    <property type="entry name" value="Glyco_hydro_3_C_sf"/>
</dbReference>
<dbReference type="InterPro" id="IPR002772">
    <property type="entry name" value="Glyco_hydro_3_C"/>
</dbReference>
<proteinExistence type="predicted"/>
<dbReference type="Gene3D" id="3.20.20.300">
    <property type="entry name" value="Glycoside hydrolase, family 3, N-terminal domain"/>
    <property type="match status" value="1"/>
</dbReference>
<feature type="chain" id="PRO_5041908432" description="Fibronectin type III-like domain-containing protein" evidence="4">
    <location>
        <begin position="22"/>
        <end position="788"/>
    </location>
</feature>
<dbReference type="GO" id="GO:0045493">
    <property type="term" value="P:xylan catabolic process"/>
    <property type="evidence" value="ECO:0007669"/>
    <property type="project" value="InterPro"/>
</dbReference>
<dbReference type="Pfam" id="PF01915">
    <property type="entry name" value="Glyco_hydro_3_C"/>
    <property type="match status" value="1"/>
</dbReference>
<comment type="caution">
    <text evidence="6">The sequence shown here is derived from an EMBL/GenBank/DDBJ whole genome shotgun (WGS) entry which is preliminary data.</text>
</comment>
<dbReference type="GO" id="GO:0031222">
    <property type="term" value="P:arabinan catabolic process"/>
    <property type="evidence" value="ECO:0007669"/>
    <property type="project" value="TreeGrafter"/>
</dbReference>
<dbReference type="PANTHER" id="PTHR42721:SF42">
    <property type="entry name" value="FIBRONECTIN TYPE III-LIKE DOMAIN-CONTAINING PROTEIN"/>
    <property type="match status" value="1"/>
</dbReference>
<dbReference type="Pfam" id="PF00933">
    <property type="entry name" value="Glyco_hydro_3"/>
    <property type="match status" value="1"/>
</dbReference>
<dbReference type="PRINTS" id="PR00133">
    <property type="entry name" value="GLHYDRLASE3"/>
</dbReference>
<evidence type="ECO:0000259" key="5">
    <source>
        <dbReference type="SMART" id="SM01217"/>
    </source>
</evidence>
<reference evidence="6" key="1">
    <citation type="journal article" date="2023" name="G3 (Bethesda)">
        <title>A reference genome for the long-term kleptoplast-retaining sea slug Elysia crispata morphotype clarki.</title>
        <authorList>
            <person name="Eastman K.E."/>
            <person name="Pendleton A.L."/>
            <person name="Shaikh M.A."/>
            <person name="Suttiyut T."/>
            <person name="Ogas R."/>
            <person name="Tomko P."/>
            <person name="Gavelis G."/>
            <person name="Widhalm J.R."/>
            <person name="Wisecaver J.H."/>
        </authorList>
    </citation>
    <scope>NUCLEOTIDE SEQUENCE</scope>
    <source>
        <strain evidence="6">ECLA1</strain>
    </source>
</reference>
<dbReference type="Proteomes" id="UP001283361">
    <property type="component" value="Unassembled WGS sequence"/>
</dbReference>
<gene>
    <name evidence="6" type="ORF">RRG08_033553</name>
</gene>
<sequence>MALRRLFLLTALSTISSQVQCYTFPELSEKQHISFRKNMDISREGISASTSIRWGRGDFPRQVDYPFQNTSLPWDARVDDLVSRLSLQEIMVQMARGGAGEYTTPAPAIPRLGIPPYVWNSNCHRGDQGAWGNATAFPQSIGIAATFSSKALFDVATVASIETRGKHNDFVKAGSFATHTGASCFSPVINVVRDPRWGRIQETYGEDPYMSGEHAANFLKGLHGDNERFVRVTGGCLHVDVYSGPENIPSPRESFDAKVTDEDMHMTYLPGFKRCVEAGTYSFMCSYNSINGVPACVNKKTMTDILRTAWKFKGYVVSDQGAIEFVISKHKYLHTHVDVAAAAVNAGCNLELSNNEPFNVFMSIVEAVEQGKLTESLVRQRVKPLFYTRMRLGQFDPPQTNPYSDLDSSVVNNPEHKEKALEVATKSFVLLKNENNSLPLDPSKFKNVALIGPMADNYGQMFGNLPPKQSRSFAKTPLQGLKEIFPNLQYKPVCHEQTKCTELRKEKVQQLTKSKDLIIAALGTGPVVESEYHDRAHLELPGLQKELLLEIIKYKGNARLIVLLFNAGPLNVTFADDDTNVAAILECFFPGQSTGDAIVNVLTNKDGKNSPAGRLPNTWPLTLSQLPQMVNYSMKGRTYRYMSGPALYSFGYGLSYTNFHYEAMSLDPKVKAGQDISVDLSISNTGSVDSDEVIQCYLSWNNKSLPVPIRQLGYFERVHIQAGQQIQHSLTIKAQRTAYWKDDSWVISKGTMDLSCGGQQPHQRKSAPSNIVHAEFEITDSLTYSDDL</sequence>
<dbReference type="EMBL" id="JAWDGP010007919">
    <property type="protein sequence ID" value="KAK3700275.1"/>
    <property type="molecule type" value="Genomic_DNA"/>
</dbReference>